<feature type="domain" description="MEKHLA" evidence="1">
    <location>
        <begin position="17"/>
        <end position="158"/>
    </location>
</feature>
<dbReference type="Pfam" id="PF08670">
    <property type="entry name" value="MEKHLA"/>
    <property type="match status" value="1"/>
</dbReference>
<organism evidence="2 4">
    <name type="scientific">Limnoraphis robusta CS-951</name>
    <dbReference type="NCBI Taxonomy" id="1637645"/>
    <lineage>
        <taxon>Bacteria</taxon>
        <taxon>Bacillati</taxon>
        <taxon>Cyanobacteriota</taxon>
        <taxon>Cyanophyceae</taxon>
        <taxon>Oscillatoriophycideae</taxon>
        <taxon>Oscillatoriales</taxon>
        <taxon>Sirenicapillariaceae</taxon>
        <taxon>Limnoraphis</taxon>
    </lineage>
</organism>
<evidence type="ECO:0000313" key="4">
    <source>
        <dbReference type="Proteomes" id="UP000033607"/>
    </source>
</evidence>
<dbReference type="InterPro" id="IPR013978">
    <property type="entry name" value="MEKHLA"/>
</dbReference>
<gene>
    <name evidence="2" type="ORF">WN50_11215</name>
    <name evidence="3" type="ORF">WN50_38885</name>
</gene>
<proteinExistence type="predicted"/>
<evidence type="ECO:0000313" key="3">
    <source>
        <dbReference type="EMBL" id="KMW69982.1"/>
    </source>
</evidence>
<dbReference type="EMBL" id="LATL02000316">
    <property type="protein sequence ID" value="KMW69982.1"/>
    <property type="molecule type" value="Genomic_DNA"/>
</dbReference>
<comment type="caution">
    <text evidence="2">The sequence shown here is derived from an EMBL/GenBank/DDBJ whole genome shotgun (WGS) entry which is preliminary data.</text>
</comment>
<dbReference type="EMBL" id="LATL02000005">
    <property type="protein sequence ID" value="KKD37997.1"/>
    <property type="molecule type" value="Genomic_DNA"/>
</dbReference>
<protein>
    <submittedName>
        <fullName evidence="2">MEKHLA domain-containing protein</fullName>
    </submittedName>
</protein>
<dbReference type="Proteomes" id="UP000033607">
    <property type="component" value="Unassembled WGS sequence"/>
</dbReference>
<name>A0A0F5YH54_9CYAN</name>
<dbReference type="RefSeq" id="WP_046278631.1">
    <property type="nucleotide sequence ID" value="NZ_LATL02000005.1"/>
</dbReference>
<accession>A0A0F5YH54</accession>
<evidence type="ECO:0000313" key="2">
    <source>
        <dbReference type="EMBL" id="KKD37997.1"/>
    </source>
</evidence>
<sequence>MTSFNDSPWKQDNIIIHSQRLLNSFRHWTGQTLIDVNGTPEDIAQALFNAPFVLVSHGTEENPIFNYGNRTALELWEMSWEELTQTPSYKTAINSEEVTKRQQMLEQVKTQGYTNNYSGIRQSKTGKKFFISNGTIWNLSDENYQYWGQAATFDHWQFL</sequence>
<dbReference type="AlphaFoldDB" id="A0A0F5YH54"/>
<dbReference type="OrthoDB" id="9794448at2"/>
<reference evidence="2 4" key="1">
    <citation type="submission" date="2015-06" db="EMBL/GenBank/DDBJ databases">
        <title>Draft genome assembly of filamentous brackish cyanobacterium Limnoraphis robusta strain CS-951.</title>
        <authorList>
            <person name="Willis A."/>
            <person name="Parks M."/>
            <person name="Burford M.A."/>
        </authorList>
    </citation>
    <scope>NUCLEOTIDE SEQUENCE [LARGE SCALE GENOMIC DNA]</scope>
    <source>
        <strain evidence="2 4">CS-951</strain>
    </source>
</reference>
<evidence type="ECO:0000259" key="1">
    <source>
        <dbReference type="Pfam" id="PF08670"/>
    </source>
</evidence>